<feature type="compositionally biased region" description="Gly residues" evidence="1">
    <location>
        <begin position="37"/>
        <end position="50"/>
    </location>
</feature>
<dbReference type="Proteomes" id="UP000324104">
    <property type="component" value="Unassembled WGS sequence"/>
</dbReference>
<dbReference type="PANTHER" id="PTHR35841:SF1">
    <property type="entry name" value="PHOSPHONATES-BINDING PERIPLASMIC PROTEIN"/>
    <property type="match status" value="1"/>
</dbReference>
<proteinExistence type="predicted"/>
<sequence>MENQSASTSTRRRFLATSGVLGVGVAAGCLDDENGDAAGGNGGNGNGGDDSGGEASGATAGSVEETTEIDWILNPAEADVDVEAQYQPFFEYIESEVDVAIETTRAASYTATIQELRRGSGELADTSPSAAVAARDIADVIGMRVAFGSAQYFSLITTTPDSDIEELADLEGEEIAMGDTMSVSGTLVPMTVLSRAGLDTGTAPDGDPVDFTPRYSDHSTARDQVIENPSIAAATTGAFSTAPHVPQEQFDEHSPEFVEISAEYDGAGSEEPELQLLAVSDPIPRAPLMARADWDDPIREEIEDAILSVEPEDLAHGDSYDGEELWFDGVEPGTHEDYEPIEDVLEELGLEFEDIS</sequence>
<protein>
    <submittedName>
        <fullName evidence="2">Phosphate/phosphite/phosphonate ABC transporter substrate-binding protein</fullName>
    </submittedName>
</protein>
<dbReference type="PANTHER" id="PTHR35841">
    <property type="entry name" value="PHOSPHONATES-BINDING PERIPLASMIC PROTEIN"/>
    <property type="match status" value="1"/>
</dbReference>
<dbReference type="SUPFAM" id="SSF53850">
    <property type="entry name" value="Periplasmic binding protein-like II"/>
    <property type="match status" value="1"/>
</dbReference>
<dbReference type="InterPro" id="IPR006311">
    <property type="entry name" value="TAT_signal"/>
</dbReference>
<dbReference type="AlphaFoldDB" id="A0A5D5ANY3"/>
<dbReference type="Gene3D" id="3.40.190.10">
    <property type="entry name" value="Periplasmic binding protein-like II"/>
    <property type="match status" value="2"/>
</dbReference>
<reference evidence="2 3" key="1">
    <citation type="submission" date="2019-08" db="EMBL/GenBank/DDBJ databases">
        <title>Archaea genome.</title>
        <authorList>
            <person name="Kajale S."/>
            <person name="Shouche Y."/>
            <person name="Deshpande N."/>
            <person name="Sharma A."/>
        </authorList>
    </citation>
    <scope>NUCLEOTIDE SEQUENCE [LARGE SCALE GENOMIC DNA]</scope>
    <source>
        <strain evidence="2 3">ESP3B_9</strain>
    </source>
</reference>
<feature type="region of interest" description="Disordered" evidence="1">
    <location>
        <begin position="31"/>
        <end position="64"/>
    </location>
</feature>
<accession>A0A5D5ANY3</accession>
<organism evidence="2 3">
    <name type="scientific">Natrialba swarupiae</name>
    <dbReference type="NCBI Taxonomy" id="2448032"/>
    <lineage>
        <taxon>Archaea</taxon>
        <taxon>Methanobacteriati</taxon>
        <taxon>Methanobacteriota</taxon>
        <taxon>Stenosarchaea group</taxon>
        <taxon>Halobacteria</taxon>
        <taxon>Halobacteriales</taxon>
        <taxon>Natrialbaceae</taxon>
        <taxon>Natrialba</taxon>
    </lineage>
</organism>
<evidence type="ECO:0000313" key="2">
    <source>
        <dbReference type="EMBL" id="TYT62713.1"/>
    </source>
</evidence>
<dbReference type="Pfam" id="PF12974">
    <property type="entry name" value="Phosphonate-bd"/>
    <property type="match status" value="1"/>
</dbReference>
<gene>
    <name evidence="2" type="ORF">FYC77_06680</name>
</gene>
<dbReference type="RefSeq" id="WP_149080730.1">
    <property type="nucleotide sequence ID" value="NZ_VTAW01000006.1"/>
</dbReference>
<dbReference type="EMBL" id="VTAW01000006">
    <property type="protein sequence ID" value="TYT62713.1"/>
    <property type="molecule type" value="Genomic_DNA"/>
</dbReference>
<evidence type="ECO:0000313" key="3">
    <source>
        <dbReference type="Proteomes" id="UP000324104"/>
    </source>
</evidence>
<comment type="caution">
    <text evidence="2">The sequence shown here is derived from an EMBL/GenBank/DDBJ whole genome shotgun (WGS) entry which is preliminary data.</text>
</comment>
<name>A0A5D5ANY3_9EURY</name>
<dbReference type="PROSITE" id="PS51318">
    <property type="entry name" value="TAT"/>
    <property type="match status" value="1"/>
</dbReference>
<keyword evidence="3" id="KW-1185">Reference proteome</keyword>
<evidence type="ECO:0000256" key="1">
    <source>
        <dbReference type="SAM" id="MobiDB-lite"/>
    </source>
</evidence>